<reference evidence="2 3" key="1">
    <citation type="submission" date="2018-06" db="EMBL/GenBank/DDBJ databases">
        <title>Comparative genomics reveals the genomic features of Rhizophagus irregularis, R. cerebriforme, R. diaphanum and Gigaspora rosea, and their symbiotic lifestyle signature.</title>
        <authorList>
            <person name="Morin E."/>
            <person name="San Clemente H."/>
            <person name="Chen E.C.H."/>
            <person name="De La Providencia I."/>
            <person name="Hainaut M."/>
            <person name="Kuo A."/>
            <person name="Kohler A."/>
            <person name="Murat C."/>
            <person name="Tang N."/>
            <person name="Roy S."/>
            <person name="Loubradou J."/>
            <person name="Henrissat B."/>
            <person name="Grigoriev I.V."/>
            <person name="Corradi N."/>
            <person name="Roux C."/>
            <person name="Martin F.M."/>
        </authorList>
    </citation>
    <scope>NUCLEOTIDE SEQUENCE [LARGE SCALE GENOMIC DNA]</scope>
    <source>
        <strain evidence="2 3">DAOM 227022</strain>
    </source>
</reference>
<comment type="caution">
    <text evidence="2">The sequence shown here is derived from an EMBL/GenBank/DDBJ whole genome shotgun (WGS) entry which is preliminary data.</text>
</comment>
<dbReference type="AlphaFoldDB" id="A0A397S8Z0"/>
<organism evidence="2 3">
    <name type="scientific">Glomus cerebriforme</name>
    <dbReference type="NCBI Taxonomy" id="658196"/>
    <lineage>
        <taxon>Eukaryota</taxon>
        <taxon>Fungi</taxon>
        <taxon>Fungi incertae sedis</taxon>
        <taxon>Mucoromycota</taxon>
        <taxon>Glomeromycotina</taxon>
        <taxon>Glomeromycetes</taxon>
        <taxon>Glomerales</taxon>
        <taxon>Glomeraceae</taxon>
        <taxon>Glomus</taxon>
    </lineage>
</organism>
<proteinExistence type="predicted"/>
<keyword evidence="3" id="KW-1185">Reference proteome</keyword>
<feature type="region of interest" description="Disordered" evidence="1">
    <location>
        <begin position="77"/>
        <end position="142"/>
    </location>
</feature>
<accession>A0A397S8Z0</accession>
<evidence type="ECO:0000313" key="3">
    <source>
        <dbReference type="Proteomes" id="UP000265703"/>
    </source>
</evidence>
<gene>
    <name evidence="2" type="ORF">C1645_532020</name>
</gene>
<name>A0A397S8Z0_9GLOM</name>
<evidence type="ECO:0000313" key="2">
    <source>
        <dbReference type="EMBL" id="RIA81962.1"/>
    </source>
</evidence>
<evidence type="ECO:0000256" key="1">
    <source>
        <dbReference type="SAM" id="MobiDB-lite"/>
    </source>
</evidence>
<feature type="compositionally biased region" description="Low complexity" evidence="1">
    <location>
        <begin position="89"/>
        <end position="107"/>
    </location>
</feature>
<dbReference type="STRING" id="658196.A0A397S8Z0"/>
<sequence>MNHGKRYPSPVNFDANQRNPERRYLLGNRTRTVFANCVSPNDIWLGHNVKWCNLAQSNLMFAENSIHEMQKNLHHSGLLGGADSETPKSTQSRLSSLRSQLDSTRSTGSARTTNEQNRFSAGINNVDNQSNAGQSSFSNLSMRSSGPSLSSFAQLSVKQSTTISTSQPSSSIELNSQAPSLSYLAQKSLQSSGRVSLIKLASKKLVNKSSLQETMTPIISKQSKTLTPSDTSCFRDSTSPTLSSLNEMIKQESRPITNYQTSETTQPLAENNKLIQNSYYNIQLLSNPLIALPSIFAISIFEQLQDNLVPSNDLITFELYTTGSNNNGFAFNEPSPDDIALKAQSQRGIGTPKGI</sequence>
<feature type="compositionally biased region" description="Polar residues" evidence="1">
    <location>
        <begin position="108"/>
        <end position="137"/>
    </location>
</feature>
<dbReference type="EMBL" id="QKYT01000723">
    <property type="protein sequence ID" value="RIA81962.1"/>
    <property type="molecule type" value="Genomic_DNA"/>
</dbReference>
<protein>
    <submittedName>
        <fullName evidence="2">Uncharacterized protein</fullName>
    </submittedName>
</protein>
<dbReference type="Proteomes" id="UP000265703">
    <property type="component" value="Unassembled WGS sequence"/>
</dbReference>
<dbReference type="OrthoDB" id="2449404at2759"/>